<dbReference type="AlphaFoldDB" id="A0A8K0CYC2"/>
<accession>A0A8K0CYC2</accession>
<dbReference type="PROSITE" id="PS00028">
    <property type="entry name" value="ZINC_FINGER_C2H2_1"/>
    <property type="match status" value="2"/>
</dbReference>
<dbReference type="Gene3D" id="3.30.160.60">
    <property type="entry name" value="Classic Zinc Finger"/>
    <property type="match status" value="1"/>
</dbReference>
<keyword evidence="1" id="KW-0863">Zinc-finger</keyword>
<comment type="caution">
    <text evidence="3">The sequence shown here is derived from an EMBL/GenBank/DDBJ whole genome shotgun (WGS) entry which is preliminary data.</text>
</comment>
<sequence length="393" mass="46411">MECNNNYTCELCNKNFKWKKNLYSHQRNTHKFEPTVTIQTKLKCCFCELKFGHYDKLRSHLTDAHEMDIFEQNLEFKSFDDFNTWKGAKEKEFHCFYAKKDESFSSKKKTYYYICHRSGFSKLIPDKYRKRRLKSQGSFKMNCACPSTIKVVENIDLNLLEVTIWTPHTHDESLQHMNLTKEERTQTAGKLSTGVPFDRILNDVRDCANEHIKRTDLLNRKDLRNIQKEFSINESLHLYHNDDKKVLDRIKEKIDFLRGVLLKKMIDHESLMELEKKLDNIIQFVNNRNNIMFVDTSETTIEPANKQIASQICFVSLKKKGTANTNNTKNIRKSNEEEVFYKKDPLDLADSDHSCCENSPRILEQILSRPTIHSCKIDSDKNELIKDEFTQDF</sequence>
<dbReference type="InterPro" id="IPR013087">
    <property type="entry name" value="Znf_C2H2_type"/>
</dbReference>
<gene>
    <name evidence="3" type="ORF">ILUMI_11480</name>
</gene>
<evidence type="ECO:0000313" key="4">
    <source>
        <dbReference type="Proteomes" id="UP000801492"/>
    </source>
</evidence>
<dbReference type="OrthoDB" id="6779477at2759"/>
<dbReference type="PROSITE" id="PS50157">
    <property type="entry name" value="ZINC_FINGER_C2H2_2"/>
    <property type="match status" value="1"/>
</dbReference>
<dbReference type="PANTHER" id="PTHR33936">
    <property type="entry name" value="PROTEIN CBG17840"/>
    <property type="match status" value="1"/>
</dbReference>
<evidence type="ECO:0000259" key="2">
    <source>
        <dbReference type="PROSITE" id="PS50157"/>
    </source>
</evidence>
<keyword evidence="1" id="KW-0479">Metal-binding</keyword>
<dbReference type="Proteomes" id="UP000801492">
    <property type="component" value="Unassembled WGS sequence"/>
</dbReference>
<dbReference type="InterPro" id="IPR036236">
    <property type="entry name" value="Znf_C2H2_sf"/>
</dbReference>
<proteinExistence type="predicted"/>
<dbReference type="PANTHER" id="PTHR33936:SF24">
    <property type="entry name" value="C2H2-TYPE DOMAIN-CONTAINING PROTEIN"/>
    <property type="match status" value="1"/>
</dbReference>
<keyword evidence="1" id="KW-0862">Zinc</keyword>
<protein>
    <recommendedName>
        <fullName evidence="2">C2H2-type domain-containing protein</fullName>
    </recommendedName>
</protein>
<dbReference type="SUPFAM" id="SSF57667">
    <property type="entry name" value="beta-beta-alpha zinc fingers"/>
    <property type="match status" value="1"/>
</dbReference>
<evidence type="ECO:0000313" key="3">
    <source>
        <dbReference type="EMBL" id="KAF2894694.1"/>
    </source>
</evidence>
<feature type="domain" description="C2H2-type" evidence="2">
    <location>
        <begin position="7"/>
        <end position="35"/>
    </location>
</feature>
<organism evidence="3 4">
    <name type="scientific">Ignelater luminosus</name>
    <name type="common">Cucubano</name>
    <name type="synonym">Pyrophorus luminosus</name>
    <dbReference type="NCBI Taxonomy" id="2038154"/>
    <lineage>
        <taxon>Eukaryota</taxon>
        <taxon>Metazoa</taxon>
        <taxon>Ecdysozoa</taxon>
        <taxon>Arthropoda</taxon>
        <taxon>Hexapoda</taxon>
        <taxon>Insecta</taxon>
        <taxon>Pterygota</taxon>
        <taxon>Neoptera</taxon>
        <taxon>Endopterygota</taxon>
        <taxon>Coleoptera</taxon>
        <taxon>Polyphaga</taxon>
        <taxon>Elateriformia</taxon>
        <taxon>Elateroidea</taxon>
        <taxon>Elateridae</taxon>
        <taxon>Agrypninae</taxon>
        <taxon>Pyrophorini</taxon>
        <taxon>Ignelater</taxon>
    </lineage>
</organism>
<dbReference type="SMART" id="SM00355">
    <property type="entry name" value="ZnF_C2H2"/>
    <property type="match status" value="2"/>
</dbReference>
<name>A0A8K0CYC2_IGNLU</name>
<evidence type="ECO:0000256" key="1">
    <source>
        <dbReference type="PROSITE-ProRule" id="PRU00042"/>
    </source>
</evidence>
<dbReference type="EMBL" id="VTPC01006750">
    <property type="protein sequence ID" value="KAF2894694.1"/>
    <property type="molecule type" value="Genomic_DNA"/>
</dbReference>
<dbReference type="InterPro" id="IPR052797">
    <property type="entry name" value="RegFact_GeneExpr_CellDeath"/>
</dbReference>
<keyword evidence="4" id="KW-1185">Reference proteome</keyword>
<reference evidence="3" key="1">
    <citation type="submission" date="2019-08" db="EMBL/GenBank/DDBJ databases">
        <title>The genome of the North American firefly Photinus pyralis.</title>
        <authorList>
            <consortium name="Photinus pyralis genome working group"/>
            <person name="Fallon T.R."/>
            <person name="Sander Lower S.E."/>
            <person name="Weng J.-K."/>
        </authorList>
    </citation>
    <scope>NUCLEOTIDE SEQUENCE</scope>
    <source>
        <strain evidence="3">TRF0915ILg1</strain>
        <tissue evidence="3">Whole body</tissue>
    </source>
</reference>
<dbReference type="GO" id="GO:0008270">
    <property type="term" value="F:zinc ion binding"/>
    <property type="evidence" value="ECO:0007669"/>
    <property type="project" value="UniProtKB-KW"/>
</dbReference>